<protein>
    <recommendedName>
        <fullName evidence="3">ABC transporter substrate-binding protein</fullName>
    </recommendedName>
</protein>
<keyword evidence="2" id="KW-1185">Reference proteome</keyword>
<evidence type="ECO:0008006" key="3">
    <source>
        <dbReference type="Google" id="ProtNLM"/>
    </source>
</evidence>
<evidence type="ECO:0000313" key="2">
    <source>
        <dbReference type="Proteomes" id="UP000593880"/>
    </source>
</evidence>
<name>A0ABX6UGL4_9BRAD</name>
<organism evidence="1 2">
    <name type="scientific">Bradyrhizobium guangdongense</name>
    <dbReference type="NCBI Taxonomy" id="1325090"/>
    <lineage>
        <taxon>Bacteria</taxon>
        <taxon>Pseudomonadati</taxon>
        <taxon>Pseudomonadota</taxon>
        <taxon>Alphaproteobacteria</taxon>
        <taxon>Hyphomicrobiales</taxon>
        <taxon>Nitrobacteraceae</taxon>
        <taxon>Bradyrhizobium</taxon>
    </lineage>
</organism>
<evidence type="ECO:0000313" key="1">
    <source>
        <dbReference type="EMBL" id="QOZ60141.1"/>
    </source>
</evidence>
<dbReference type="EMBL" id="CP030057">
    <property type="protein sequence ID" value="QOZ60141.1"/>
    <property type="molecule type" value="Genomic_DNA"/>
</dbReference>
<dbReference type="CDD" id="cd06325">
    <property type="entry name" value="PBP1_ABC_unchar_transporter"/>
    <property type="match status" value="1"/>
</dbReference>
<dbReference type="PANTHER" id="PTHR35271:SF1">
    <property type="entry name" value="ABC TRANSPORTER, SUBSTRATE-BINDING LIPOPROTEIN"/>
    <property type="match status" value="1"/>
</dbReference>
<dbReference type="PANTHER" id="PTHR35271">
    <property type="entry name" value="ABC TRANSPORTER, SUBSTRATE-BINDING LIPOPROTEIN-RELATED"/>
    <property type="match status" value="1"/>
</dbReference>
<dbReference type="Proteomes" id="UP000593880">
    <property type="component" value="Chromosome"/>
</dbReference>
<dbReference type="Gene3D" id="3.40.50.2300">
    <property type="match status" value="2"/>
</dbReference>
<accession>A0ABX6UGL4</accession>
<sequence length="327" mass="35221">MRRREFLAAIIAASAWSRQGFAQSTNRRIARIAFLGNASPSTIDAAQIAAFKEGLRENGLIEGSNVDVQYFWIEGSFERMQKLAAELSQSNFDAILTAGSKAVQTLLATGTKTPIVFAVIADPVGSGTVQSLARPGGNATGLSMSDIDLESKRIEVLKESVQSITRVMILRDPVVGVPTGAAEAEATARALGLHVVVAEAASSDQVEAAFRRGREQGVDAVAAMASAFFNFHRKQLIELAALYRLPSIWETGIYVKDGGLMSYGPNFPDMYRRSAEYIARILKGAKPSDLPVQQPTKFELVVNLKVAKILGITIPPTVLARADEVIE</sequence>
<gene>
    <name evidence="1" type="ORF">XH86_16485</name>
</gene>
<dbReference type="Pfam" id="PF04392">
    <property type="entry name" value="ABC_sub_bind"/>
    <property type="match status" value="1"/>
</dbReference>
<proteinExistence type="predicted"/>
<dbReference type="InterPro" id="IPR007487">
    <property type="entry name" value="ABC_transpt-TYRBP-like"/>
</dbReference>
<reference evidence="1 2" key="1">
    <citation type="submission" date="2018-06" db="EMBL/GenBank/DDBJ databases">
        <title>Comparative genomics of rhizobia nodulating Arachis hypogaea in China.</title>
        <authorList>
            <person name="Li Y."/>
        </authorList>
    </citation>
    <scope>NUCLEOTIDE SEQUENCE [LARGE SCALE GENOMIC DNA]</scope>
    <source>
        <strain evidence="1 2">CCBAU 51658</strain>
    </source>
</reference>